<dbReference type="Gene3D" id="3.40.50.10140">
    <property type="entry name" value="Toll/interleukin-1 receptor homology (TIR) domain"/>
    <property type="match status" value="1"/>
</dbReference>
<organism evidence="2 3">
    <name type="scientific">Paenibacillus nicotianae</name>
    <dbReference type="NCBI Taxonomy" id="1526551"/>
    <lineage>
        <taxon>Bacteria</taxon>
        <taxon>Bacillati</taxon>
        <taxon>Bacillota</taxon>
        <taxon>Bacilli</taxon>
        <taxon>Bacillales</taxon>
        <taxon>Paenibacillaceae</taxon>
        <taxon>Paenibacillus</taxon>
    </lineage>
</organism>
<dbReference type="SUPFAM" id="SSF52200">
    <property type="entry name" value="Toll/Interleukin receptor TIR domain"/>
    <property type="match status" value="1"/>
</dbReference>
<evidence type="ECO:0000259" key="1">
    <source>
        <dbReference type="PROSITE" id="PS50104"/>
    </source>
</evidence>
<dbReference type="InterPro" id="IPR035897">
    <property type="entry name" value="Toll_tir_struct_dom_sf"/>
</dbReference>
<dbReference type="SMART" id="SM00255">
    <property type="entry name" value="TIR"/>
    <property type="match status" value="1"/>
</dbReference>
<reference evidence="3" key="1">
    <citation type="journal article" date="2019" name="Int. J. Syst. Evol. Microbiol.">
        <title>The Global Catalogue of Microorganisms (GCM) 10K type strain sequencing project: providing services to taxonomists for standard genome sequencing and annotation.</title>
        <authorList>
            <consortium name="The Broad Institute Genomics Platform"/>
            <consortium name="The Broad Institute Genome Sequencing Center for Infectious Disease"/>
            <person name="Wu L."/>
            <person name="Ma J."/>
        </authorList>
    </citation>
    <scope>NUCLEOTIDE SEQUENCE [LARGE SCALE GENOMIC DNA]</scope>
    <source>
        <strain evidence="3">CGMCC 1.15067</strain>
    </source>
</reference>
<accession>A0ABW4UTS8</accession>
<dbReference type="PROSITE" id="PS50104">
    <property type="entry name" value="TIR"/>
    <property type="match status" value="1"/>
</dbReference>
<feature type="domain" description="TIR" evidence="1">
    <location>
        <begin position="42"/>
        <end position="176"/>
    </location>
</feature>
<dbReference type="Proteomes" id="UP001597403">
    <property type="component" value="Unassembled WGS sequence"/>
</dbReference>
<gene>
    <name evidence="2" type="ORF">ACFSGI_02960</name>
</gene>
<dbReference type="Pfam" id="PF13676">
    <property type="entry name" value="TIR_2"/>
    <property type="match status" value="1"/>
</dbReference>
<comment type="caution">
    <text evidence="2">The sequence shown here is derived from an EMBL/GenBank/DDBJ whole genome shotgun (WGS) entry which is preliminary data.</text>
</comment>
<name>A0ABW4UTS8_9BACL</name>
<evidence type="ECO:0000313" key="2">
    <source>
        <dbReference type="EMBL" id="MFD1988934.1"/>
    </source>
</evidence>
<sequence length="176" mass="20692">MKNIINNGIFISGGTVKAKNITNTIEQLKEDQDQQKNSEQNYLYDIGISFAGEERFFASQLAKSLTKFNLEIFYDEIQTTKIWGEDLPSYLTKTYFEQCKYCIVLLSNHYMKKKWTQIEWNSIKVREYLAKNDLFLLPIIIDEELIKTLDINIGFINANQLEYEEIVELILNKVRP</sequence>
<dbReference type="InterPro" id="IPR000157">
    <property type="entry name" value="TIR_dom"/>
</dbReference>
<protein>
    <submittedName>
        <fullName evidence="2">TIR domain-containing protein</fullName>
    </submittedName>
</protein>
<dbReference type="EMBL" id="JBHUGF010000006">
    <property type="protein sequence ID" value="MFD1988934.1"/>
    <property type="molecule type" value="Genomic_DNA"/>
</dbReference>
<proteinExistence type="predicted"/>
<dbReference type="RefSeq" id="WP_204827037.1">
    <property type="nucleotide sequence ID" value="NZ_JBHUGF010000006.1"/>
</dbReference>
<evidence type="ECO:0000313" key="3">
    <source>
        <dbReference type="Proteomes" id="UP001597403"/>
    </source>
</evidence>
<keyword evidence="3" id="KW-1185">Reference proteome</keyword>